<evidence type="ECO:0000313" key="1">
    <source>
        <dbReference type="EMBL" id="KKN91282.1"/>
    </source>
</evidence>
<reference evidence="1" key="1">
    <citation type="journal article" date="2015" name="Nature">
        <title>Complex archaea that bridge the gap between prokaryotes and eukaryotes.</title>
        <authorList>
            <person name="Spang A."/>
            <person name="Saw J.H."/>
            <person name="Jorgensen S.L."/>
            <person name="Zaremba-Niedzwiedzka K."/>
            <person name="Martijn J."/>
            <person name="Lind A.E."/>
            <person name="van Eijk R."/>
            <person name="Schleper C."/>
            <person name="Guy L."/>
            <person name="Ettema T.J."/>
        </authorList>
    </citation>
    <scope>NUCLEOTIDE SEQUENCE</scope>
</reference>
<dbReference type="EMBL" id="LAZR01000105">
    <property type="protein sequence ID" value="KKN91282.1"/>
    <property type="molecule type" value="Genomic_DNA"/>
</dbReference>
<gene>
    <name evidence="1" type="ORF">LCGC14_0221500</name>
</gene>
<organism evidence="1">
    <name type="scientific">marine sediment metagenome</name>
    <dbReference type="NCBI Taxonomy" id="412755"/>
    <lineage>
        <taxon>unclassified sequences</taxon>
        <taxon>metagenomes</taxon>
        <taxon>ecological metagenomes</taxon>
    </lineage>
</organism>
<accession>A0A0F9UUY4</accession>
<protein>
    <submittedName>
        <fullName evidence="1">Uncharacterized protein</fullName>
    </submittedName>
</protein>
<sequence>MSKDGNDSNLAFGVTSTTPEVRFIASLSDGRTVIQDDRPGKEHAWIRLSKWIKANSNISISNLRLQGLKGKDIKMPPNQKGYFLGKKQNATWGGSQSNYLGIGYYDGQIVNVVWHRQPKFDHSFTENRTVANAGFFLIKNS</sequence>
<comment type="caution">
    <text evidence="1">The sequence shown here is derived from an EMBL/GenBank/DDBJ whole genome shotgun (WGS) entry which is preliminary data.</text>
</comment>
<proteinExistence type="predicted"/>
<name>A0A0F9UUY4_9ZZZZ</name>
<dbReference type="AlphaFoldDB" id="A0A0F9UUY4"/>